<name>A0A1K1SN39_9BACT</name>
<reference evidence="3 5" key="2">
    <citation type="submission" date="2023-11" db="EMBL/GenBank/DDBJ databases">
        <title>MicrobeMod: A computational toolkit for identifying prokaryotic methylation and restriction-modification with nanopore sequencing.</title>
        <authorList>
            <person name="Crits-Christoph A."/>
            <person name="Kang S.C."/>
            <person name="Lee H."/>
            <person name="Ostrov N."/>
        </authorList>
    </citation>
    <scope>NUCLEOTIDE SEQUENCE [LARGE SCALE GENOMIC DNA]</scope>
    <source>
        <strain evidence="3 5">ATCC 23090</strain>
    </source>
</reference>
<dbReference type="Pfam" id="PF00027">
    <property type="entry name" value="cNMP_binding"/>
    <property type="match status" value="1"/>
</dbReference>
<evidence type="ECO:0000313" key="2">
    <source>
        <dbReference type="EMBL" id="SFW85737.1"/>
    </source>
</evidence>
<protein>
    <submittedName>
        <fullName evidence="3">Crp/Fnr family transcriptional regulator</fullName>
    </submittedName>
    <submittedName>
        <fullName evidence="2">cAMP-binding domain of CRP or a regulatory subunit of cAMP-dependent protein kinases</fullName>
    </submittedName>
</protein>
<dbReference type="PROSITE" id="PS50042">
    <property type="entry name" value="CNMP_BINDING_3"/>
    <property type="match status" value="1"/>
</dbReference>
<dbReference type="RefSeq" id="WP_072365106.1">
    <property type="nucleotide sequence ID" value="NZ_CBHWAX010000072.1"/>
</dbReference>
<evidence type="ECO:0000313" key="3">
    <source>
        <dbReference type="EMBL" id="WQG87799.1"/>
    </source>
</evidence>
<dbReference type="InterPro" id="IPR014710">
    <property type="entry name" value="RmlC-like_jellyroll"/>
</dbReference>
<accession>A0A1K1SN39</accession>
<feature type="domain" description="Cyclic nucleotide-binding" evidence="1">
    <location>
        <begin position="11"/>
        <end position="115"/>
    </location>
</feature>
<dbReference type="InterPro" id="IPR000595">
    <property type="entry name" value="cNMP-bd_dom"/>
</dbReference>
<reference evidence="2 4" key="1">
    <citation type="submission" date="2016-11" db="EMBL/GenBank/DDBJ databases">
        <authorList>
            <person name="Jaros S."/>
            <person name="Januszkiewicz K."/>
            <person name="Wedrychowicz H."/>
        </authorList>
    </citation>
    <scope>NUCLEOTIDE SEQUENCE [LARGE SCALE GENOMIC DNA]</scope>
    <source>
        <strain evidence="2 4">DSM 784</strain>
    </source>
</reference>
<dbReference type="EMBL" id="FPIZ01000027">
    <property type="protein sequence ID" value="SFW85737.1"/>
    <property type="molecule type" value="Genomic_DNA"/>
</dbReference>
<dbReference type="EMBL" id="CP140154">
    <property type="protein sequence ID" value="WQG87799.1"/>
    <property type="molecule type" value="Genomic_DNA"/>
</dbReference>
<dbReference type="OrthoDB" id="9152304at2"/>
<evidence type="ECO:0000259" key="1">
    <source>
        <dbReference type="PROSITE" id="PS50042"/>
    </source>
</evidence>
<dbReference type="AlphaFoldDB" id="A0A1K1SN39"/>
<organism evidence="2 4">
    <name type="scientific">Chitinophaga sancti</name>
    <dbReference type="NCBI Taxonomy" id="1004"/>
    <lineage>
        <taxon>Bacteria</taxon>
        <taxon>Pseudomonadati</taxon>
        <taxon>Bacteroidota</taxon>
        <taxon>Chitinophagia</taxon>
        <taxon>Chitinophagales</taxon>
        <taxon>Chitinophagaceae</taxon>
        <taxon>Chitinophaga</taxon>
    </lineage>
</organism>
<dbReference type="Proteomes" id="UP001326715">
    <property type="component" value="Chromosome"/>
</dbReference>
<dbReference type="Gene3D" id="2.60.120.10">
    <property type="entry name" value="Jelly Rolls"/>
    <property type="match status" value="1"/>
</dbReference>
<dbReference type="SUPFAM" id="SSF51206">
    <property type="entry name" value="cAMP-binding domain-like"/>
    <property type="match status" value="1"/>
</dbReference>
<dbReference type="Proteomes" id="UP000183788">
    <property type="component" value="Unassembled WGS sequence"/>
</dbReference>
<proteinExistence type="predicted"/>
<dbReference type="GO" id="GO:0016301">
    <property type="term" value="F:kinase activity"/>
    <property type="evidence" value="ECO:0007669"/>
    <property type="project" value="UniProtKB-KW"/>
</dbReference>
<dbReference type="STRING" id="1004.SAMN05661012_05775"/>
<sequence>MIAGFQTYCRTLTDLNVEEVERICTFAIPRSLQKGEHLLQQGQICRHKTFIIKGLLRSYGTAADGAEYILQFSPENNWILDPESYHLHTATNFNISAIERADVLQWNKEDFDRLLKEIPTLERYSQQLASRNNYNSRQRLFTTLSSTPEEKYEDFVRNNPALLSRLPLHMIAAYLGMSLKTLTRIRHAQLRR</sequence>
<keyword evidence="2" id="KW-0418">Kinase</keyword>
<evidence type="ECO:0000313" key="5">
    <source>
        <dbReference type="Proteomes" id="UP001326715"/>
    </source>
</evidence>
<dbReference type="CDD" id="cd00038">
    <property type="entry name" value="CAP_ED"/>
    <property type="match status" value="1"/>
</dbReference>
<keyword evidence="2" id="KW-0808">Transferase</keyword>
<dbReference type="InterPro" id="IPR018490">
    <property type="entry name" value="cNMP-bd_dom_sf"/>
</dbReference>
<gene>
    <name evidence="2" type="ORF">SAMN05661012_05775</name>
    <name evidence="3" type="ORF">SR876_22990</name>
</gene>
<evidence type="ECO:0000313" key="4">
    <source>
        <dbReference type="Proteomes" id="UP000183788"/>
    </source>
</evidence>
<keyword evidence="5" id="KW-1185">Reference proteome</keyword>